<keyword evidence="3" id="KW-1185">Reference proteome</keyword>
<organism evidence="2 3">
    <name type="scientific">Pristionchus pacificus</name>
    <name type="common">Parasitic nematode worm</name>
    <dbReference type="NCBI Taxonomy" id="54126"/>
    <lineage>
        <taxon>Eukaryota</taxon>
        <taxon>Metazoa</taxon>
        <taxon>Ecdysozoa</taxon>
        <taxon>Nematoda</taxon>
        <taxon>Chromadorea</taxon>
        <taxon>Rhabditida</taxon>
        <taxon>Rhabditina</taxon>
        <taxon>Diplogasteromorpha</taxon>
        <taxon>Diplogasteroidea</taxon>
        <taxon>Neodiplogasteridae</taxon>
        <taxon>Pristionchus</taxon>
    </lineage>
</organism>
<dbReference type="Proteomes" id="UP000005239">
    <property type="component" value="Unassembled WGS sequence"/>
</dbReference>
<dbReference type="SUPFAM" id="SSF49354">
    <property type="entry name" value="PapD-like"/>
    <property type="match status" value="1"/>
</dbReference>
<dbReference type="InterPro" id="IPR008962">
    <property type="entry name" value="PapD-like_sf"/>
</dbReference>
<dbReference type="InterPro" id="IPR000535">
    <property type="entry name" value="MSP_dom"/>
</dbReference>
<reference evidence="2" key="2">
    <citation type="submission" date="2022-06" db="UniProtKB">
        <authorList>
            <consortium name="EnsemblMetazoa"/>
        </authorList>
    </citation>
    <scope>IDENTIFICATION</scope>
    <source>
        <strain evidence="2">PS312</strain>
    </source>
</reference>
<dbReference type="Gene3D" id="2.60.40.10">
    <property type="entry name" value="Immunoglobulins"/>
    <property type="match status" value="1"/>
</dbReference>
<evidence type="ECO:0000313" key="3">
    <source>
        <dbReference type="Proteomes" id="UP000005239"/>
    </source>
</evidence>
<evidence type="ECO:0000256" key="1">
    <source>
        <dbReference type="RuleBase" id="RU003425"/>
    </source>
</evidence>
<dbReference type="InterPro" id="IPR013783">
    <property type="entry name" value="Ig-like_fold"/>
</dbReference>
<keyword evidence="1" id="KW-0963">Cytoplasm</keyword>
<dbReference type="EnsemblMetazoa" id="PPA23347.1">
    <property type="protein sequence ID" value="PPA23347.1"/>
    <property type="gene ID" value="WBGene00112901"/>
</dbReference>
<evidence type="ECO:0000313" key="2">
    <source>
        <dbReference type="EnsemblMetazoa" id="PPA23347.1"/>
    </source>
</evidence>
<keyword evidence="1" id="KW-0206">Cytoskeleton</keyword>
<proteinExistence type="predicted"/>
<reference evidence="3" key="1">
    <citation type="journal article" date="2008" name="Nat. Genet.">
        <title>The Pristionchus pacificus genome provides a unique perspective on nematode lifestyle and parasitism.</title>
        <authorList>
            <person name="Dieterich C."/>
            <person name="Clifton S.W."/>
            <person name="Schuster L.N."/>
            <person name="Chinwalla A."/>
            <person name="Delehaunty K."/>
            <person name="Dinkelacker I."/>
            <person name="Fulton L."/>
            <person name="Fulton R."/>
            <person name="Godfrey J."/>
            <person name="Minx P."/>
            <person name="Mitreva M."/>
            <person name="Roeseler W."/>
            <person name="Tian H."/>
            <person name="Witte H."/>
            <person name="Yang S.P."/>
            <person name="Wilson R.K."/>
            <person name="Sommer R.J."/>
        </authorList>
    </citation>
    <scope>NUCLEOTIDE SEQUENCE [LARGE SCALE GENOMIC DNA]</scope>
    <source>
        <strain evidence="3">PS312</strain>
    </source>
</reference>
<comment type="function">
    <text evidence="1">Central component in molecular interactions underlying sperm crawling. Forms an extensive filament system that extends from sperm villipoda, along the leading edge of the pseudopod.</text>
</comment>
<accession>A0A2A6B3L5</accession>
<name>A0A2A6B3L5_PRIPA</name>
<dbReference type="PANTHER" id="PTHR21513:SF19">
    <property type="entry name" value="MAJOR SPERM PROTEIN"/>
    <property type="match status" value="1"/>
</dbReference>
<dbReference type="Pfam" id="PF00635">
    <property type="entry name" value="Motile_Sperm"/>
    <property type="match status" value="1"/>
</dbReference>
<sequence length="220" mass="24848">MVASVSQSASAHSTAAARAGSVITPEEEARFKLMTKYQKDLLDVKNPFENKRDNANSISDEDNHTDDKFILHQHATDLLTCTNGRVSFNSELIGKAVVKCNLKISNLLERPIAFKIKSTSSRLFHIKKPRGELQPYGNISITISFRGSFIPTDLAHYIGVFGVILDEKSAKDDAKKIFYDKRDKEDFMRRMFISYAKTVKQSDTYLTVLRNMKSAEQKSC</sequence>
<dbReference type="AlphaFoldDB" id="A0A2A6B3L5"/>
<dbReference type="PROSITE" id="PS50202">
    <property type="entry name" value="MSP"/>
    <property type="match status" value="1"/>
</dbReference>
<accession>A0A8R1UGQ0</accession>
<dbReference type="PANTHER" id="PTHR21513">
    <property type="entry name" value="MAJOR SPERM PROTEIN"/>
    <property type="match status" value="1"/>
</dbReference>
<gene>
    <name evidence="2" type="primary">WBGene00112901</name>
</gene>
<protein>
    <recommendedName>
        <fullName evidence="1">Major sperm protein</fullName>
    </recommendedName>
</protein>